<dbReference type="Gene3D" id="3.40.50.1820">
    <property type="entry name" value="alpha/beta hydrolase"/>
    <property type="match status" value="1"/>
</dbReference>
<keyword evidence="2" id="KW-0808">Transferase</keyword>
<name>A0A0W0X045_9GAMM</name>
<dbReference type="Pfam" id="PF12697">
    <property type="entry name" value="Abhydrolase_6"/>
    <property type="match status" value="1"/>
</dbReference>
<comment type="caution">
    <text evidence="2">The sequence shown here is derived from an EMBL/GenBank/DDBJ whole genome shotgun (WGS) entry which is preliminary data.</text>
</comment>
<gene>
    <name evidence="2" type="ORF">Loak_1613</name>
</gene>
<feature type="domain" description="AB hydrolase-1" evidence="1">
    <location>
        <begin position="7"/>
        <end position="251"/>
    </location>
</feature>
<evidence type="ECO:0000259" key="1">
    <source>
        <dbReference type="Pfam" id="PF12697"/>
    </source>
</evidence>
<dbReference type="InterPro" id="IPR029058">
    <property type="entry name" value="AB_hydrolase_fold"/>
</dbReference>
<sequence>MRELLHFAHGNGFPSPCYRQMFHYLQPCFDYCYIDRVGHTPEFPVTENWHYLVDEVTASIKRQASKPVIALGHSLGGVLSFRAAVAEPSLFKAVILLDSPIIGRFKSNLLRLSKTLGMIDHVTPAFRTRGRRQYWQTKEQAWSYLRSRTLFKDFTDACLEDYIDYGMQQDEQGYSLRFDRQVEYQIYRTIPHMLYEYEGKLKIPAVLIYGSKSNIIDRMDLRYMQKHYNIKTYEIRGSHMFPMEHPEQTANLVIKAVDALFR</sequence>
<proteinExistence type="predicted"/>
<dbReference type="PANTHER" id="PTHR43194">
    <property type="entry name" value="HYDROLASE ALPHA/BETA FOLD FAMILY"/>
    <property type="match status" value="1"/>
</dbReference>
<dbReference type="RefSeq" id="WP_025385830.1">
    <property type="nucleotide sequence ID" value="NZ_LCUA01000004.1"/>
</dbReference>
<dbReference type="SUPFAM" id="SSF53474">
    <property type="entry name" value="alpha/beta-Hydrolases"/>
    <property type="match status" value="1"/>
</dbReference>
<dbReference type="PATRIC" id="fig|29423.5.peg.1690"/>
<dbReference type="GO" id="GO:0016746">
    <property type="term" value="F:acyltransferase activity"/>
    <property type="evidence" value="ECO:0007669"/>
    <property type="project" value="UniProtKB-KW"/>
</dbReference>
<dbReference type="Proteomes" id="UP000054858">
    <property type="component" value="Unassembled WGS sequence"/>
</dbReference>
<dbReference type="GO" id="GO:0016787">
    <property type="term" value="F:hydrolase activity"/>
    <property type="evidence" value="ECO:0007669"/>
    <property type="project" value="UniProtKB-KW"/>
</dbReference>
<organism evidence="2 3">
    <name type="scientific">Legionella oakridgensis</name>
    <dbReference type="NCBI Taxonomy" id="29423"/>
    <lineage>
        <taxon>Bacteria</taxon>
        <taxon>Pseudomonadati</taxon>
        <taxon>Pseudomonadota</taxon>
        <taxon>Gammaproteobacteria</taxon>
        <taxon>Legionellales</taxon>
        <taxon>Legionellaceae</taxon>
        <taxon>Legionella</taxon>
    </lineage>
</organism>
<dbReference type="AlphaFoldDB" id="A0A0W0X045"/>
<dbReference type="EMBL" id="LNYP01000029">
    <property type="protein sequence ID" value="KTD37937.1"/>
    <property type="molecule type" value="Genomic_DNA"/>
</dbReference>
<protein>
    <submittedName>
        <fullName evidence="2">Hydrolases or acyltransferases (Alpha/beta hydrolase superfamily)</fullName>
    </submittedName>
</protein>
<evidence type="ECO:0000313" key="3">
    <source>
        <dbReference type="Proteomes" id="UP000054858"/>
    </source>
</evidence>
<keyword evidence="2" id="KW-0378">Hydrolase</keyword>
<keyword evidence="2" id="KW-0012">Acyltransferase</keyword>
<dbReference type="InterPro" id="IPR000073">
    <property type="entry name" value="AB_hydrolase_1"/>
</dbReference>
<evidence type="ECO:0000313" key="2">
    <source>
        <dbReference type="EMBL" id="KTD37937.1"/>
    </source>
</evidence>
<dbReference type="PANTHER" id="PTHR43194:SF2">
    <property type="entry name" value="PEROXISOMAL MEMBRANE PROTEIN LPX1"/>
    <property type="match status" value="1"/>
</dbReference>
<reference evidence="2 3" key="1">
    <citation type="submission" date="2015-11" db="EMBL/GenBank/DDBJ databases">
        <title>Genomic analysis of 38 Legionella species identifies large and diverse effector repertoires.</title>
        <authorList>
            <person name="Burstein D."/>
            <person name="Amaro F."/>
            <person name="Zusman T."/>
            <person name="Lifshitz Z."/>
            <person name="Cohen O."/>
            <person name="Gilbert J.A."/>
            <person name="Pupko T."/>
            <person name="Shuman H.A."/>
            <person name="Segal G."/>
        </authorList>
    </citation>
    <scope>NUCLEOTIDE SEQUENCE [LARGE SCALE GENOMIC DNA]</scope>
    <source>
        <strain evidence="2 3">Oak Ridge-10</strain>
    </source>
</reference>
<accession>A0A0W0X045</accession>
<dbReference type="InterPro" id="IPR050228">
    <property type="entry name" value="Carboxylesterase_BioH"/>
</dbReference>